<comment type="caution">
    <text evidence="1">The sequence shown here is derived from an EMBL/GenBank/DDBJ whole genome shotgun (WGS) entry which is preliminary data.</text>
</comment>
<sequence>MKEKFCSLMDNTMICTDNLGHTVPGNRKLMDIIVDSSHLIVEGVIQWKDRHTEGLQTATSSSDHGLWDIALPNPEMGELKKLIKEVSKKYEKEKYEKF</sequence>
<proteinExistence type="predicted"/>
<evidence type="ECO:0000313" key="2">
    <source>
        <dbReference type="Proteomes" id="UP001165960"/>
    </source>
</evidence>
<accession>A0ACC2T735</accession>
<dbReference type="Proteomes" id="UP001165960">
    <property type="component" value="Unassembled WGS sequence"/>
</dbReference>
<name>A0ACC2T735_9FUNG</name>
<reference evidence="1" key="1">
    <citation type="submission" date="2022-04" db="EMBL/GenBank/DDBJ databases">
        <title>Genome of the entomopathogenic fungus Entomophthora muscae.</title>
        <authorList>
            <person name="Elya C."/>
            <person name="Lovett B.R."/>
            <person name="Lee E."/>
            <person name="Macias A.M."/>
            <person name="Hajek A.E."/>
            <person name="De Bivort B.L."/>
            <person name="Kasson M.T."/>
            <person name="De Fine Licht H.H."/>
            <person name="Stajich J.E."/>
        </authorList>
    </citation>
    <scope>NUCLEOTIDE SEQUENCE</scope>
    <source>
        <strain evidence="1">Berkeley</strain>
    </source>
</reference>
<protein>
    <submittedName>
        <fullName evidence="1">Uncharacterized protein</fullName>
    </submittedName>
</protein>
<organism evidence="1 2">
    <name type="scientific">Entomophthora muscae</name>
    <dbReference type="NCBI Taxonomy" id="34485"/>
    <lineage>
        <taxon>Eukaryota</taxon>
        <taxon>Fungi</taxon>
        <taxon>Fungi incertae sedis</taxon>
        <taxon>Zoopagomycota</taxon>
        <taxon>Entomophthoromycotina</taxon>
        <taxon>Entomophthoromycetes</taxon>
        <taxon>Entomophthorales</taxon>
        <taxon>Entomophthoraceae</taxon>
        <taxon>Entomophthora</taxon>
    </lineage>
</organism>
<dbReference type="EMBL" id="QTSX02003581">
    <property type="protein sequence ID" value="KAJ9070290.1"/>
    <property type="molecule type" value="Genomic_DNA"/>
</dbReference>
<gene>
    <name evidence="1" type="ORF">DSO57_1009621</name>
</gene>
<evidence type="ECO:0000313" key="1">
    <source>
        <dbReference type="EMBL" id="KAJ9070290.1"/>
    </source>
</evidence>
<keyword evidence="2" id="KW-1185">Reference proteome</keyword>